<reference evidence="3" key="1">
    <citation type="submission" date="2016-04" db="EMBL/GenBank/DDBJ databases">
        <authorList>
            <person name="Evans L.H."/>
            <person name="Alamgir A."/>
            <person name="Owens N."/>
            <person name="Weber N.D."/>
            <person name="Virtaneva K."/>
            <person name="Barbian K."/>
            <person name="Babar A."/>
            <person name="Rosenke K."/>
        </authorList>
    </citation>
    <scope>NUCLEOTIDE SEQUENCE</scope>
    <source>
        <strain evidence="3">92-2</strain>
    </source>
</reference>
<protein>
    <submittedName>
        <fullName evidence="3">Phosphatidylglycerophosphatase A</fullName>
        <ecNumber evidence="3">3.1.3.27</ecNumber>
    </submittedName>
</protein>
<keyword evidence="1" id="KW-1133">Transmembrane helix</keyword>
<dbReference type="SUPFAM" id="SSF101307">
    <property type="entry name" value="YutG-like"/>
    <property type="match status" value="1"/>
</dbReference>
<dbReference type="GO" id="GO:0006655">
    <property type="term" value="P:phosphatidylglycerol biosynthetic process"/>
    <property type="evidence" value="ECO:0007669"/>
    <property type="project" value="UniProtKB-UniPathway"/>
</dbReference>
<dbReference type="EC" id="3.1.3.27" evidence="3"/>
<gene>
    <name evidence="3" type="ORF">KM92DES2_12084</name>
</gene>
<name>A0A212K1R3_9BACT</name>
<dbReference type="PIRSF" id="PIRSF006162">
    <property type="entry name" value="PgpA"/>
    <property type="match status" value="1"/>
</dbReference>
<dbReference type="RefSeq" id="WP_192112769.1">
    <property type="nucleotide sequence ID" value="NZ_CABUEN010000003.1"/>
</dbReference>
<organism evidence="3">
    <name type="scientific">uncultured Desulfovibrio sp</name>
    <dbReference type="NCBI Taxonomy" id="167968"/>
    <lineage>
        <taxon>Bacteria</taxon>
        <taxon>Pseudomonadati</taxon>
        <taxon>Thermodesulfobacteriota</taxon>
        <taxon>Desulfovibrionia</taxon>
        <taxon>Desulfovibrionales</taxon>
        <taxon>Desulfovibrionaceae</taxon>
        <taxon>Desulfovibrio</taxon>
        <taxon>environmental samples</taxon>
    </lineage>
</organism>
<dbReference type="GO" id="GO:0008962">
    <property type="term" value="F:phosphatidylglycerophosphatase activity"/>
    <property type="evidence" value="ECO:0007669"/>
    <property type="project" value="UniProtKB-EC"/>
</dbReference>
<dbReference type="EMBL" id="FLUP01000001">
    <property type="protein sequence ID" value="SBW05664.1"/>
    <property type="molecule type" value="Genomic_DNA"/>
</dbReference>
<dbReference type="PANTHER" id="PTHR36305">
    <property type="entry name" value="PHOSPHATIDYLGLYCEROPHOSPHATASE A"/>
    <property type="match status" value="1"/>
</dbReference>
<dbReference type="InterPro" id="IPR036681">
    <property type="entry name" value="PgpA-like_sf"/>
</dbReference>
<keyword evidence="1" id="KW-0812">Transmembrane</keyword>
<dbReference type="PROSITE" id="PS51257">
    <property type="entry name" value="PROKAR_LIPOPROTEIN"/>
    <property type="match status" value="1"/>
</dbReference>
<feature type="domain" description="YutG/PgpA" evidence="2">
    <location>
        <begin position="15"/>
        <end position="150"/>
    </location>
</feature>
<proteinExistence type="predicted"/>
<dbReference type="Pfam" id="PF04608">
    <property type="entry name" value="PgpA"/>
    <property type="match status" value="1"/>
</dbReference>
<dbReference type="InterPro" id="IPR026037">
    <property type="entry name" value="PgpA"/>
</dbReference>
<accession>A0A212K1R3</accession>
<dbReference type="CDD" id="cd06971">
    <property type="entry name" value="PgpA"/>
    <property type="match status" value="1"/>
</dbReference>
<dbReference type="AlphaFoldDB" id="A0A212K1R3"/>
<evidence type="ECO:0000256" key="1">
    <source>
        <dbReference type="SAM" id="Phobius"/>
    </source>
</evidence>
<keyword evidence="3" id="KW-0378">Hydrolase</keyword>
<evidence type="ECO:0000313" key="3">
    <source>
        <dbReference type="EMBL" id="SBW05664.1"/>
    </source>
</evidence>
<feature type="transmembrane region" description="Helical" evidence="1">
    <location>
        <begin position="45"/>
        <end position="63"/>
    </location>
</feature>
<dbReference type="PANTHER" id="PTHR36305:SF1">
    <property type="entry name" value="PHOSPHATIDYLGLYCEROPHOSPHATASE A"/>
    <property type="match status" value="1"/>
</dbReference>
<evidence type="ECO:0000259" key="2">
    <source>
        <dbReference type="Pfam" id="PF04608"/>
    </source>
</evidence>
<feature type="transmembrane region" description="Helical" evidence="1">
    <location>
        <begin position="84"/>
        <end position="108"/>
    </location>
</feature>
<feature type="transmembrane region" description="Helical" evidence="1">
    <location>
        <begin position="128"/>
        <end position="153"/>
    </location>
</feature>
<dbReference type="UniPathway" id="UPA00084">
    <property type="reaction ID" value="UER00504"/>
</dbReference>
<keyword evidence="1" id="KW-0472">Membrane</keyword>
<dbReference type="InterPro" id="IPR007686">
    <property type="entry name" value="YutG/PgpA"/>
</dbReference>
<sequence length="156" mass="17152">MSFFDKLILSFCRLGVAGLDPKAPGTWGTAIACLLAPYIFLPLSLPWRVVLLVVIFVVGGLASTRAEHLLERKDPGEVVIDELVGVWLVLLPFESPSFWLVLAAFAFFRLFDICKPWPVRASENWLPAGFGIMIDDVVAGVWALLCVALLRVLGLV</sequence>